<dbReference type="STRING" id="283909.R7UBY9"/>
<protein>
    <recommendedName>
        <fullName evidence="8">Transmembrane protein 135 N-terminal domain-containing protein</fullName>
    </recommendedName>
</protein>
<keyword evidence="4 7" id="KW-1133">Transmembrane helix</keyword>
<comment type="similarity">
    <text evidence="2">Belongs to the TMEM135 family.</text>
</comment>
<dbReference type="HOGENOM" id="CLU_046474_0_0_1"/>
<reference evidence="9 11" key="2">
    <citation type="journal article" date="2013" name="Nature">
        <title>Insights into bilaterian evolution from three spiralian genomes.</title>
        <authorList>
            <person name="Simakov O."/>
            <person name="Marletaz F."/>
            <person name="Cho S.J."/>
            <person name="Edsinger-Gonzales E."/>
            <person name="Havlak P."/>
            <person name="Hellsten U."/>
            <person name="Kuo D.H."/>
            <person name="Larsson T."/>
            <person name="Lv J."/>
            <person name="Arendt D."/>
            <person name="Savage R."/>
            <person name="Osoegawa K."/>
            <person name="de Jong P."/>
            <person name="Grimwood J."/>
            <person name="Chapman J.A."/>
            <person name="Shapiro H."/>
            <person name="Aerts A."/>
            <person name="Otillar R.P."/>
            <person name="Terry A.Y."/>
            <person name="Boore J.L."/>
            <person name="Grigoriev I.V."/>
            <person name="Lindberg D.R."/>
            <person name="Seaver E.C."/>
            <person name="Weisblat D.A."/>
            <person name="Putnam N.H."/>
            <person name="Rokhsar D.S."/>
        </authorList>
    </citation>
    <scope>NUCLEOTIDE SEQUENCE</scope>
    <source>
        <strain evidence="9 11">I ESC-2004</strain>
    </source>
</reference>
<dbReference type="Pfam" id="PF15982">
    <property type="entry name" value="TMEM135_C_rich"/>
    <property type="match status" value="1"/>
</dbReference>
<evidence type="ECO:0000256" key="5">
    <source>
        <dbReference type="ARBA" id="ARBA00023136"/>
    </source>
</evidence>
<evidence type="ECO:0000256" key="2">
    <source>
        <dbReference type="ARBA" id="ARBA00008924"/>
    </source>
</evidence>
<feature type="transmembrane region" description="Helical" evidence="7">
    <location>
        <begin position="333"/>
        <end position="354"/>
    </location>
</feature>
<feature type="domain" description="Transmembrane protein 135 N-terminal" evidence="8">
    <location>
        <begin position="11"/>
        <end position="140"/>
    </location>
</feature>
<dbReference type="PANTHER" id="PTHR12459:SF15">
    <property type="entry name" value="TRANSMEMBRANE PROTEIN 135"/>
    <property type="match status" value="1"/>
</dbReference>
<feature type="transmembrane region" description="Helical" evidence="7">
    <location>
        <begin position="68"/>
        <end position="88"/>
    </location>
</feature>
<feature type="compositionally biased region" description="Polar residues" evidence="6">
    <location>
        <begin position="198"/>
        <end position="210"/>
    </location>
</feature>
<feature type="transmembrane region" description="Helical" evidence="7">
    <location>
        <begin position="149"/>
        <end position="168"/>
    </location>
</feature>
<dbReference type="OrthoDB" id="291792at2759"/>
<dbReference type="EMBL" id="AMQN01001496">
    <property type="status" value="NOT_ANNOTATED_CDS"/>
    <property type="molecule type" value="Genomic_DNA"/>
</dbReference>
<sequence length="454" mass="51354">MAALSKLVDCSCYEIGHTWTPSCTRAIYDVGLAGYTESFKIYAPVYIVTALLRRKGLDYYLWRLLPEILQSSLFLGTNASMFIASFCAWRRLSKFYFLTSAFVPALCACYSAIILERKHRRGMLAIYLSNLAMETAFNMASSRGIVPTIPYGEVLLFAVSTSLYMYFFRKKNGLKPGISNGIKFIVGSSEQPKDDVDSISSTSAEPSQNAPDHAVKKQKGLASYLPREVQYAFSWLRQGPKHRLCSHQDSCLASIFQSFVRMFGFGYLVQAGMKLLGALRSAFKNPKLLLSALKHPDNRQLGLFLGLYAALFKLVNCALRWARDKDSPVHGAIGGFVAAWSMLCYRSSSIAMYAASKMVEIIYFKGIDKGHLPFISWGDILLYSVSTAFVFHAAVFEPHNLRPAYWRFLLRLTRNRFGEMNRHILDEFGTKASTLYPKFWPDFDPKFTNLKRPF</sequence>
<dbReference type="Proteomes" id="UP000014760">
    <property type="component" value="Unassembled WGS sequence"/>
</dbReference>
<keyword evidence="3 7" id="KW-0812">Transmembrane</keyword>
<dbReference type="PANTHER" id="PTHR12459">
    <property type="entry name" value="TRANSMEMBRANE PROTEIN 135-RELATED"/>
    <property type="match status" value="1"/>
</dbReference>
<organism evidence="9">
    <name type="scientific">Capitella teleta</name>
    <name type="common">Polychaete worm</name>
    <dbReference type="NCBI Taxonomy" id="283909"/>
    <lineage>
        <taxon>Eukaryota</taxon>
        <taxon>Metazoa</taxon>
        <taxon>Spiralia</taxon>
        <taxon>Lophotrochozoa</taxon>
        <taxon>Annelida</taxon>
        <taxon>Polychaeta</taxon>
        <taxon>Sedentaria</taxon>
        <taxon>Scolecida</taxon>
        <taxon>Capitellidae</taxon>
        <taxon>Capitella</taxon>
    </lineage>
</organism>
<feature type="transmembrane region" description="Helical" evidence="7">
    <location>
        <begin position="374"/>
        <end position="396"/>
    </location>
</feature>
<dbReference type="InterPro" id="IPR026749">
    <property type="entry name" value="Tmem135"/>
</dbReference>
<evidence type="ECO:0000259" key="8">
    <source>
        <dbReference type="Pfam" id="PF15982"/>
    </source>
</evidence>
<dbReference type="GO" id="GO:0012505">
    <property type="term" value="C:endomembrane system"/>
    <property type="evidence" value="ECO:0007669"/>
    <property type="project" value="UniProtKB-SubCell"/>
</dbReference>
<dbReference type="InterPro" id="IPR031926">
    <property type="entry name" value="TMEM135_N"/>
</dbReference>
<accession>R7UBY9</accession>
<evidence type="ECO:0000256" key="1">
    <source>
        <dbReference type="ARBA" id="ARBA00004127"/>
    </source>
</evidence>
<evidence type="ECO:0000313" key="10">
    <source>
        <dbReference type="EnsemblMetazoa" id="CapteP148469"/>
    </source>
</evidence>
<reference evidence="11" key="1">
    <citation type="submission" date="2012-12" db="EMBL/GenBank/DDBJ databases">
        <authorList>
            <person name="Hellsten U."/>
            <person name="Grimwood J."/>
            <person name="Chapman J.A."/>
            <person name="Shapiro H."/>
            <person name="Aerts A."/>
            <person name="Otillar R.P."/>
            <person name="Terry A.Y."/>
            <person name="Boore J.L."/>
            <person name="Simakov O."/>
            <person name="Marletaz F."/>
            <person name="Cho S.-J."/>
            <person name="Edsinger-Gonzales E."/>
            <person name="Havlak P."/>
            <person name="Kuo D.-H."/>
            <person name="Larsson T."/>
            <person name="Lv J."/>
            <person name="Arendt D."/>
            <person name="Savage R."/>
            <person name="Osoegawa K."/>
            <person name="de Jong P."/>
            <person name="Lindberg D.R."/>
            <person name="Seaver E.C."/>
            <person name="Weisblat D.A."/>
            <person name="Putnam N.H."/>
            <person name="Grigoriev I.V."/>
            <person name="Rokhsar D.S."/>
        </authorList>
    </citation>
    <scope>NUCLEOTIDE SEQUENCE</scope>
    <source>
        <strain evidence="11">I ESC-2004</strain>
    </source>
</reference>
<comment type="subcellular location">
    <subcellularLocation>
        <location evidence="1">Endomembrane system</location>
        <topology evidence="1">Multi-pass membrane protein</topology>
    </subcellularLocation>
</comment>
<name>R7UBY9_CAPTE</name>
<evidence type="ECO:0000313" key="9">
    <source>
        <dbReference type="EMBL" id="ELU03626.1"/>
    </source>
</evidence>
<gene>
    <name evidence="9" type="ORF">CAPTEDRAFT_148469</name>
</gene>
<evidence type="ECO:0000256" key="6">
    <source>
        <dbReference type="SAM" id="MobiDB-lite"/>
    </source>
</evidence>
<evidence type="ECO:0000256" key="7">
    <source>
        <dbReference type="SAM" id="Phobius"/>
    </source>
</evidence>
<keyword evidence="11" id="KW-1185">Reference proteome</keyword>
<reference evidence="10" key="3">
    <citation type="submission" date="2015-06" db="UniProtKB">
        <authorList>
            <consortium name="EnsemblMetazoa"/>
        </authorList>
    </citation>
    <scope>IDENTIFICATION</scope>
</reference>
<keyword evidence="5 7" id="KW-0472">Membrane</keyword>
<feature type="region of interest" description="Disordered" evidence="6">
    <location>
        <begin position="189"/>
        <end position="213"/>
    </location>
</feature>
<feature type="transmembrane region" description="Helical" evidence="7">
    <location>
        <begin position="303"/>
        <end position="321"/>
    </location>
</feature>
<dbReference type="AlphaFoldDB" id="R7UBY9"/>
<dbReference type="EnsemblMetazoa" id="CapteT148469">
    <property type="protein sequence ID" value="CapteP148469"/>
    <property type="gene ID" value="CapteG148469"/>
</dbReference>
<evidence type="ECO:0000256" key="3">
    <source>
        <dbReference type="ARBA" id="ARBA00022692"/>
    </source>
</evidence>
<dbReference type="EMBL" id="KB303020">
    <property type="protein sequence ID" value="ELU03626.1"/>
    <property type="molecule type" value="Genomic_DNA"/>
</dbReference>
<proteinExistence type="inferred from homology"/>
<evidence type="ECO:0000313" key="11">
    <source>
        <dbReference type="Proteomes" id="UP000014760"/>
    </source>
</evidence>
<evidence type="ECO:0000256" key="4">
    <source>
        <dbReference type="ARBA" id="ARBA00022989"/>
    </source>
</evidence>
<feature type="transmembrane region" description="Helical" evidence="7">
    <location>
        <begin position="95"/>
        <end position="115"/>
    </location>
</feature>
<dbReference type="OMA" id="HPWTDKC"/>
<dbReference type="FunCoup" id="R7UBY9">
    <property type="interactions" value="1047"/>
</dbReference>
<feature type="transmembrane region" description="Helical" evidence="7">
    <location>
        <begin position="262"/>
        <end position="283"/>
    </location>
</feature>